<comment type="caution">
    <text evidence="2">The sequence shown here is derived from an EMBL/GenBank/DDBJ whole genome shotgun (WGS) entry which is preliminary data.</text>
</comment>
<proteinExistence type="predicted"/>
<accession>A0AAW1MN89</accession>
<organism evidence="2 3">
    <name type="scientific">Saponaria officinalis</name>
    <name type="common">Common soapwort</name>
    <name type="synonym">Lychnis saponaria</name>
    <dbReference type="NCBI Taxonomy" id="3572"/>
    <lineage>
        <taxon>Eukaryota</taxon>
        <taxon>Viridiplantae</taxon>
        <taxon>Streptophyta</taxon>
        <taxon>Embryophyta</taxon>
        <taxon>Tracheophyta</taxon>
        <taxon>Spermatophyta</taxon>
        <taxon>Magnoliopsida</taxon>
        <taxon>eudicotyledons</taxon>
        <taxon>Gunneridae</taxon>
        <taxon>Pentapetalae</taxon>
        <taxon>Caryophyllales</taxon>
        <taxon>Caryophyllaceae</taxon>
        <taxon>Caryophylleae</taxon>
        <taxon>Saponaria</taxon>
    </lineage>
</organism>
<evidence type="ECO:0000256" key="1">
    <source>
        <dbReference type="SAM" id="SignalP"/>
    </source>
</evidence>
<sequence>MGIMALKQNAAVLVMVAMLLAAVVVVVEGARTRSVVQETNREVVEVACSRAYDCRLTECRAPRCKNHLCTCPGKITFTSSLSFS</sequence>
<dbReference type="AlphaFoldDB" id="A0AAW1MN89"/>
<reference evidence="2" key="1">
    <citation type="submission" date="2024-03" db="EMBL/GenBank/DDBJ databases">
        <title>WGS assembly of Saponaria officinalis var. Norfolk2.</title>
        <authorList>
            <person name="Jenkins J."/>
            <person name="Shu S."/>
            <person name="Grimwood J."/>
            <person name="Barry K."/>
            <person name="Goodstein D."/>
            <person name="Schmutz J."/>
            <person name="Leebens-Mack J."/>
            <person name="Osbourn A."/>
        </authorList>
    </citation>
    <scope>NUCLEOTIDE SEQUENCE [LARGE SCALE GENOMIC DNA]</scope>
    <source>
        <strain evidence="2">JIC</strain>
    </source>
</reference>
<dbReference type="EMBL" id="JBDFQZ010000002">
    <property type="protein sequence ID" value="KAK9750814.1"/>
    <property type="molecule type" value="Genomic_DNA"/>
</dbReference>
<dbReference type="Proteomes" id="UP001443914">
    <property type="component" value="Unassembled WGS sequence"/>
</dbReference>
<keyword evidence="3" id="KW-1185">Reference proteome</keyword>
<feature type="signal peptide" evidence="1">
    <location>
        <begin position="1"/>
        <end position="29"/>
    </location>
</feature>
<gene>
    <name evidence="2" type="ORF">RND81_02G223800</name>
</gene>
<evidence type="ECO:0000313" key="2">
    <source>
        <dbReference type="EMBL" id="KAK9750814.1"/>
    </source>
</evidence>
<name>A0AAW1MN89_SAPOF</name>
<feature type="chain" id="PRO_5043351492" evidence="1">
    <location>
        <begin position="30"/>
        <end position="84"/>
    </location>
</feature>
<keyword evidence="1" id="KW-0732">Signal</keyword>
<protein>
    <submittedName>
        <fullName evidence="2">Uncharacterized protein</fullName>
    </submittedName>
</protein>
<evidence type="ECO:0000313" key="3">
    <source>
        <dbReference type="Proteomes" id="UP001443914"/>
    </source>
</evidence>